<evidence type="ECO:0000256" key="13">
    <source>
        <dbReference type="SAM" id="Phobius"/>
    </source>
</evidence>
<dbReference type="PROSITE" id="PS50035">
    <property type="entry name" value="PLD"/>
    <property type="match status" value="2"/>
</dbReference>
<dbReference type="PANTHER" id="PTHR21248">
    <property type="entry name" value="CARDIOLIPIN SYNTHASE"/>
    <property type="match status" value="1"/>
</dbReference>
<evidence type="ECO:0000313" key="15">
    <source>
        <dbReference type="EMBL" id="GLJ75326.1"/>
    </source>
</evidence>
<reference evidence="15" key="1">
    <citation type="journal article" date="2014" name="Int. J. Syst. Evol. Microbiol.">
        <title>Complete genome sequence of Corynebacterium casei LMG S-19264T (=DSM 44701T), isolated from a smear-ripened cheese.</title>
        <authorList>
            <consortium name="US DOE Joint Genome Institute (JGI-PGF)"/>
            <person name="Walter F."/>
            <person name="Albersmeier A."/>
            <person name="Kalinowski J."/>
            <person name="Ruckert C."/>
        </authorList>
    </citation>
    <scope>NUCLEOTIDE SEQUENCE</scope>
    <source>
        <strain evidence="15">VKM Ac-1401</strain>
    </source>
</reference>
<keyword evidence="2" id="KW-1003">Cell membrane</keyword>
<evidence type="ECO:0000256" key="4">
    <source>
        <dbReference type="ARBA" id="ARBA00022679"/>
    </source>
</evidence>
<keyword evidence="10" id="KW-0594">Phospholipid biosynthesis</keyword>
<evidence type="ECO:0000256" key="10">
    <source>
        <dbReference type="ARBA" id="ARBA00023209"/>
    </source>
</evidence>
<dbReference type="InterPro" id="IPR025202">
    <property type="entry name" value="PLD-like_dom"/>
</dbReference>
<keyword evidence="11" id="KW-1208">Phospholipid metabolism</keyword>
<keyword evidence="8" id="KW-0443">Lipid metabolism</keyword>
<organism evidence="15 16">
    <name type="scientific">Leifsonia poae</name>
    <dbReference type="NCBI Taxonomy" id="110933"/>
    <lineage>
        <taxon>Bacteria</taxon>
        <taxon>Bacillati</taxon>
        <taxon>Actinomycetota</taxon>
        <taxon>Actinomycetes</taxon>
        <taxon>Micrococcales</taxon>
        <taxon>Microbacteriaceae</taxon>
        <taxon>Leifsonia</taxon>
    </lineage>
</organism>
<protein>
    <recommendedName>
        <fullName evidence="12">Cardiolipin synthase</fullName>
        <ecNumber evidence="12">2.7.8.-</ecNumber>
    </recommendedName>
</protein>
<evidence type="ECO:0000256" key="7">
    <source>
        <dbReference type="ARBA" id="ARBA00022989"/>
    </source>
</evidence>
<gene>
    <name evidence="15" type="ORF">GCM10017584_09000</name>
</gene>
<evidence type="ECO:0000256" key="1">
    <source>
        <dbReference type="ARBA" id="ARBA00004651"/>
    </source>
</evidence>
<evidence type="ECO:0000256" key="12">
    <source>
        <dbReference type="NCBIfam" id="TIGR04265"/>
    </source>
</evidence>
<proteinExistence type="predicted"/>
<dbReference type="EMBL" id="BSEN01000003">
    <property type="protein sequence ID" value="GLJ75326.1"/>
    <property type="molecule type" value="Genomic_DNA"/>
</dbReference>
<sequence>MDAGLLPTLIVGLALLVDFVIRVIAVIIVPRNRKPTSATAWLLAIFLIPYLGVLFFLLIGSYKLPKSRRTKQDEINRFIIDSTEGIERVSRDHPWPPWLESVVELNRNLGAMPLVGGNSATLNGDYQGSLDAMTDEVNKARKYVHVEFYILTCDQTTKPFFDALEAAVKRGVTVRVLLDHIASLRTRDYKHTIKRLTEMGAKWQLMLPVQPFKGKYQRPDLRNHRKLLIVDGAVGFMGSQNVIDRSYNKKSNIRRGLKWKELIVRLEGPIVAGLNAIFITDWYSETDELLRRETEPITAELTTDSLDAQVVPSGPGFRGENNLRLFLALLYYAQERIVITSPYFVPDESMLMAITTAVQRGIKVDLFVSEIGDQALVYHAQRSYYEALLRAGVRIWMYKKPYILHAKHFTIDDDVAVIGSSNMDMRSFQLNMEVSLMVRGRSFVDEMRAVEDGYRRDSKELTLDEWMKQPLRSTVLDNLARLTSALQ</sequence>
<accession>A0A9W6H854</accession>
<dbReference type="Pfam" id="PF13091">
    <property type="entry name" value="PLDc_2"/>
    <property type="match status" value="2"/>
</dbReference>
<feature type="transmembrane region" description="Helical" evidence="13">
    <location>
        <begin position="41"/>
        <end position="62"/>
    </location>
</feature>
<dbReference type="GO" id="GO:0032049">
    <property type="term" value="P:cardiolipin biosynthetic process"/>
    <property type="evidence" value="ECO:0007669"/>
    <property type="project" value="UniProtKB-UniRule"/>
</dbReference>
<dbReference type="NCBIfam" id="TIGR04265">
    <property type="entry name" value="bac_cardiolipin"/>
    <property type="match status" value="1"/>
</dbReference>
<dbReference type="EC" id="2.7.8.-" evidence="12"/>
<evidence type="ECO:0000256" key="11">
    <source>
        <dbReference type="ARBA" id="ARBA00023264"/>
    </source>
</evidence>
<evidence type="ECO:0000256" key="2">
    <source>
        <dbReference type="ARBA" id="ARBA00022475"/>
    </source>
</evidence>
<dbReference type="AlphaFoldDB" id="A0A9W6H854"/>
<dbReference type="PANTHER" id="PTHR21248:SF22">
    <property type="entry name" value="PHOSPHOLIPASE D"/>
    <property type="match status" value="1"/>
</dbReference>
<keyword evidence="7 13" id="KW-1133">Transmembrane helix</keyword>
<dbReference type="SMART" id="SM00155">
    <property type="entry name" value="PLDc"/>
    <property type="match status" value="2"/>
</dbReference>
<feature type="transmembrane region" description="Helical" evidence="13">
    <location>
        <begin position="6"/>
        <end position="29"/>
    </location>
</feature>
<feature type="domain" description="PLD phosphodiesterase" evidence="14">
    <location>
        <begin position="400"/>
        <end position="427"/>
    </location>
</feature>
<dbReference type="SUPFAM" id="SSF56024">
    <property type="entry name" value="Phospholipase D/nuclease"/>
    <property type="match status" value="2"/>
</dbReference>
<keyword evidence="5 13" id="KW-0812">Transmembrane</keyword>
<feature type="domain" description="PLD phosphodiesterase" evidence="14">
    <location>
        <begin position="219"/>
        <end position="246"/>
    </location>
</feature>
<evidence type="ECO:0000256" key="9">
    <source>
        <dbReference type="ARBA" id="ARBA00023136"/>
    </source>
</evidence>
<dbReference type="GO" id="GO:0005886">
    <property type="term" value="C:plasma membrane"/>
    <property type="evidence" value="ECO:0007669"/>
    <property type="project" value="UniProtKB-SubCell"/>
</dbReference>
<evidence type="ECO:0000256" key="6">
    <source>
        <dbReference type="ARBA" id="ARBA00022737"/>
    </source>
</evidence>
<evidence type="ECO:0000259" key="14">
    <source>
        <dbReference type="PROSITE" id="PS50035"/>
    </source>
</evidence>
<dbReference type="Gene3D" id="3.30.870.10">
    <property type="entry name" value="Endonuclease Chain A"/>
    <property type="match status" value="2"/>
</dbReference>
<name>A0A9W6H854_9MICO</name>
<keyword evidence="3" id="KW-0444">Lipid biosynthesis</keyword>
<keyword evidence="9 13" id="KW-0472">Membrane</keyword>
<reference evidence="15" key="2">
    <citation type="submission" date="2023-01" db="EMBL/GenBank/DDBJ databases">
        <authorList>
            <person name="Sun Q."/>
            <person name="Evtushenko L."/>
        </authorList>
    </citation>
    <scope>NUCLEOTIDE SEQUENCE</scope>
    <source>
        <strain evidence="15">VKM Ac-1401</strain>
    </source>
</reference>
<keyword evidence="16" id="KW-1185">Reference proteome</keyword>
<dbReference type="InterPro" id="IPR022924">
    <property type="entry name" value="Cardiolipin_synthase"/>
</dbReference>
<evidence type="ECO:0000313" key="16">
    <source>
        <dbReference type="Proteomes" id="UP001142372"/>
    </source>
</evidence>
<dbReference type="InterPro" id="IPR001736">
    <property type="entry name" value="PLipase_D/transphosphatidylase"/>
</dbReference>
<comment type="subcellular location">
    <subcellularLocation>
        <location evidence="1">Cell membrane</location>
        <topology evidence="1">Multi-pass membrane protein</topology>
    </subcellularLocation>
</comment>
<dbReference type="GO" id="GO:0008808">
    <property type="term" value="F:cardiolipin synthase activity"/>
    <property type="evidence" value="ECO:0007669"/>
    <property type="project" value="UniProtKB-UniRule"/>
</dbReference>
<keyword evidence="4" id="KW-0808">Transferase</keyword>
<dbReference type="Pfam" id="PF13396">
    <property type="entry name" value="PLDc_N"/>
    <property type="match status" value="1"/>
</dbReference>
<evidence type="ECO:0000256" key="5">
    <source>
        <dbReference type="ARBA" id="ARBA00022692"/>
    </source>
</evidence>
<keyword evidence="6" id="KW-0677">Repeat</keyword>
<dbReference type="CDD" id="cd09158">
    <property type="entry name" value="PLDc_EcCLS_like_2"/>
    <property type="match status" value="1"/>
</dbReference>
<dbReference type="Proteomes" id="UP001142372">
    <property type="component" value="Unassembled WGS sequence"/>
</dbReference>
<dbReference type="InterPro" id="IPR027379">
    <property type="entry name" value="CLS_N"/>
</dbReference>
<comment type="caution">
    <text evidence="15">The sequence shown here is derived from an EMBL/GenBank/DDBJ whole genome shotgun (WGS) entry which is preliminary data.</text>
</comment>
<dbReference type="RefSeq" id="WP_271176011.1">
    <property type="nucleotide sequence ID" value="NZ_BAAAJO010000001.1"/>
</dbReference>
<evidence type="ECO:0000256" key="8">
    <source>
        <dbReference type="ARBA" id="ARBA00023098"/>
    </source>
</evidence>
<evidence type="ECO:0000256" key="3">
    <source>
        <dbReference type="ARBA" id="ARBA00022516"/>
    </source>
</evidence>